<gene>
    <name evidence="2" type="ORF">GLX28_02415</name>
</gene>
<proteinExistence type="predicted"/>
<evidence type="ECO:0000313" key="3">
    <source>
        <dbReference type="Proteomes" id="UP000430519"/>
    </source>
</evidence>
<organism evidence="2 3">
    <name type="scientific">Deinococcus xianganensis</name>
    <dbReference type="NCBI Taxonomy" id="1507289"/>
    <lineage>
        <taxon>Bacteria</taxon>
        <taxon>Thermotogati</taxon>
        <taxon>Deinococcota</taxon>
        <taxon>Deinococci</taxon>
        <taxon>Deinococcales</taxon>
        <taxon>Deinococcaceae</taxon>
        <taxon>Deinococcus</taxon>
    </lineage>
</organism>
<accession>A0A6I4YET2</accession>
<dbReference type="EMBL" id="WVHK01000005">
    <property type="protein sequence ID" value="MXV18491.1"/>
    <property type="molecule type" value="Genomic_DNA"/>
</dbReference>
<dbReference type="AlphaFoldDB" id="A0A6I4YET2"/>
<reference evidence="2 3" key="1">
    <citation type="submission" date="2019-11" db="EMBL/GenBank/DDBJ databases">
        <title>Genome sequence of Deinococcus xianganensis Y35, AI-2 producing algicidal bacterium, isolated from lake water.</title>
        <authorList>
            <person name="Li Y."/>
        </authorList>
    </citation>
    <scope>NUCLEOTIDE SEQUENCE [LARGE SCALE GENOMIC DNA]</scope>
    <source>
        <strain evidence="2 3">Y35</strain>
    </source>
</reference>
<sequence length="99" mass="9981">MSVPSSPRVDRAPSWRRVLLLLLSVLLFLTAAALGLLALGLFSSLASNGPLWLRSLGVLGAGAVQGAGLGGLSGVAQAFTLVLLTSLTAGLAAFVKPRA</sequence>
<keyword evidence="1" id="KW-0812">Transmembrane</keyword>
<comment type="caution">
    <text evidence="2">The sequence shown here is derived from an EMBL/GenBank/DDBJ whole genome shotgun (WGS) entry which is preliminary data.</text>
</comment>
<keyword evidence="1" id="KW-0472">Membrane</keyword>
<feature type="transmembrane region" description="Helical" evidence="1">
    <location>
        <begin position="70"/>
        <end position="95"/>
    </location>
</feature>
<keyword evidence="1" id="KW-1133">Transmembrane helix</keyword>
<evidence type="ECO:0000313" key="2">
    <source>
        <dbReference type="EMBL" id="MXV18491.1"/>
    </source>
</evidence>
<protein>
    <submittedName>
        <fullName evidence="2">Uncharacterized protein</fullName>
    </submittedName>
</protein>
<evidence type="ECO:0000256" key="1">
    <source>
        <dbReference type="SAM" id="Phobius"/>
    </source>
</evidence>
<name>A0A6I4YET2_9DEIO</name>
<dbReference type="Proteomes" id="UP000430519">
    <property type="component" value="Unassembled WGS sequence"/>
</dbReference>
<keyword evidence="3" id="KW-1185">Reference proteome</keyword>
<dbReference type="RefSeq" id="WP_058976728.1">
    <property type="nucleotide sequence ID" value="NZ_WVHK01000005.1"/>
</dbReference>